<dbReference type="SUPFAM" id="SSF103473">
    <property type="entry name" value="MFS general substrate transporter"/>
    <property type="match status" value="1"/>
</dbReference>
<dbReference type="Proteomes" id="UP000184301">
    <property type="component" value="Unassembled WGS sequence"/>
</dbReference>
<evidence type="ECO:0000313" key="3">
    <source>
        <dbReference type="Proteomes" id="UP000184301"/>
    </source>
</evidence>
<evidence type="ECO:0000313" key="2">
    <source>
        <dbReference type="EMBL" id="SHK17359.1"/>
    </source>
</evidence>
<dbReference type="STRING" id="1121950.SAMN02745243_02368"/>
<name>A0A1M6QAR6_9FIRM</name>
<reference evidence="2 3" key="1">
    <citation type="submission" date="2016-11" db="EMBL/GenBank/DDBJ databases">
        <authorList>
            <person name="Jaros S."/>
            <person name="Januszkiewicz K."/>
            <person name="Wedrychowicz H."/>
        </authorList>
    </citation>
    <scope>NUCLEOTIDE SEQUENCE [LARGE SCALE GENOMIC DNA]</scope>
    <source>
        <strain evidence="2 3">DSM 15480</strain>
    </source>
</reference>
<dbReference type="OrthoDB" id="2065878at2"/>
<dbReference type="RefSeq" id="WP_073110684.1">
    <property type="nucleotide sequence ID" value="NZ_FQZY01000033.1"/>
</dbReference>
<feature type="transmembrane region" description="Helical" evidence="1">
    <location>
        <begin position="214"/>
        <end position="236"/>
    </location>
</feature>
<protein>
    <submittedName>
        <fullName evidence="2">Uncharacterized protein</fullName>
    </submittedName>
</protein>
<dbReference type="EMBL" id="FQZY01000033">
    <property type="protein sequence ID" value="SHK17359.1"/>
    <property type="molecule type" value="Genomic_DNA"/>
</dbReference>
<feature type="transmembrane region" description="Helical" evidence="1">
    <location>
        <begin position="129"/>
        <end position="152"/>
    </location>
</feature>
<keyword evidence="1" id="KW-0812">Transmembrane</keyword>
<feature type="transmembrane region" description="Helical" evidence="1">
    <location>
        <begin position="88"/>
        <end position="108"/>
    </location>
</feature>
<dbReference type="AlphaFoldDB" id="A0A1M6QAR6"/>
<organism evidence="2 3">
    <name type="scientific">Hespellia stercorisuis DSM 15480</name>
    <dbReference type="NCBI Taxonomy" id="1121950"/>
    <lineage>
        <taxon>Bacteria</taxon>
        <taxon>Bacillati</taxon>
        <taxon>Bacillota</taxon>
        <taxon>Clostridia</taxon>
        <taxon>Lachnospirales</taxon>
        <taxon>Lachnospiraceae</taxon>
        <taxon>Hespellia</taxon>
    </lineage>
</organism>
<feature type="transmembrane region" description="Helical" evidence="1">
    <location>
        <begin position="61"/>
        <end position="82"/>
    </location>
</feature>
<keyword evidence="3" id="KW-1185">Reference proteome</keyword>
<dbReference type="InterPro" id="IPR036259">
    <property type="entry name" value="MFS_trans_sf"/>
</dbReference>
<keyword evidence="1" id="KW-1133">Transmembrane helix</keyword>
<feature type="transmembrane region" description="Helical" evidence="1">
    <location>
        <begin position="191"/>
        <end position="208"/>
    </location>
</feature>
<sequence>METRDIKKMFETADEAFPIQEEKKQQTYEKMLTEFRKQRSPVEKMNHIIFNQLFYMDRSALYAYGTLLCLEIVLMTALHYWGIDAKGMMTFCMVAAGIVSMAAIILLDKLFFGEMAELGASCYFSTKQSIVAFLITAESINLVMLLLIMLYVGAYWKIAILQIAVYMLTPSLLSNTVAFAVLSTKTGRRSSYSLFTCGMFLSIGYMGLAAVPNIFGATFIGIWALVCVILAVLLAVEIRCFFRKVEKGELLCMN</sequence>
<keyword evidence="1" id="KW-0472">Membrane</keyword>
<feature type="transmembrane region" description="Helical" evidence="1">
    <location>
        <begin position="158"/>
        <end position="182"/>
    </location>
</feature>
<evidence type="ECO:0000256" key="1">
    <source>
        <dbReference type="SAM" id="Phobius"/>
    </source>
</evidence>
<accession>A0A1M6QAR6</accession>
<proteinExistence type="predicted"/>
<gene>
    <name evidence="2" type="ORF">SAMN02745243_02368</name>
</gene>